<name>A0A2A5JNN2_PSEO7</name>
<dbReference type="OrthoDB" id="6401178at2"/>
<gene>
    <name evidence="2" type="ORF">CEX98_14335</name>
</gene>
<dbReference type="AlphaFoldDB" id="A0A2A5JNN2"/>
<organism evidence="2 3">
    <name type="scientific">Pseudoalteromonas piscicida</name>
    <dbReference type="NCBI Taxonomy" id="43662"/>
    <lineage>
        <taxon>Bacteria</taxon>
        <taxon>Pseudomonadati</taxon>
        <taxon>Pseudomonadota</taxon>
        <taxon>Gammaproteobacteria</taxon>
        <taxon>Alteromonadales</taxon>
        <taxon>Pseudoalteromonadaceae</taxon>
        <taxon>Pseudoalteromonas</taxon>
    </lineage>
</organism>
<sequence>MKGFKLLVVFIISITFMAGCAVGHNDYVNFMDSRIGQVMKHRKPYKFANAGQFSRGDFVINGQGLTHITKNESGDLIYHYSDQEVLSNAPEKRWVGKCLFYYVVEPETYIIKNWGFDKGGNPLSCRTWP</sequence>
<protein>
    <recommendedName>
        <fullName evidence="4">Lipoprotein</fullName>
    </recommendedName>
</protein>
<dbReference type="Proteomes" id="UP000228621">
    <property type="component" value="Unassembled WGS sequence"/>
</dbReference>
<feature type="signal peptide" evidence="1">
    <location>
        <begin position="1"/>
        <end position="20"/>
    </location>
</feature>
<keyword evidence="3" id="KW-1185">Reference proteome</keyword>
<reference evidence="3" key="1">
    <citation type="journal article" date="2019" name="Genome Announc.">
        <title>Draft Genome Sequence of Pseudoalteromonas piscicida Strain 36Y ROTHPW, an Hypersaline Seawater Isolate from the South Coast of Sonora, Mexico.</title>
        <authorList>
            <person name="Sanchez-Diaz R."/>
            <person name="Molina-Garza Z.J."/>
            <person name="Cruz-Suarez L.E."/>
            <person name="Selvin J."/>
            <person name="Kiran G.S."/>
            <person name="Ibarra-Gamez J.C."/>
            <person name="Gomez-Gil B."/>
            <person name="Galaviz-Silva L."/>
        </authorList>
    </citation>
    <scope>NUCLEOTIDE SEQUENCE [LARGE SCALE GENOMIC DNA]</scope>
    <source>
        <strain evidence="3">36Y_RITHPW</strain>
    </source>
</reference>
<accession>A0A2A5JNN2</accession>
<evidence type="ECO:0008006" key="4">
    <source>
        <dbReference type="Google" id="ProtNLM"/>
    </source>
</evidence>
<comment type="caution">
    <text evidence="2">The sequence shown here is derived from an EMBL/GenBank/DDBJ whole genome shotgun (WGS) entry which is preliminary data.</text>
</comment>
<evidence type="ECO:0000313" key="2">
    <source>
        <dbReference type="EMBL" id="PCK31053.1"/>
    </source>
</evidence>
<dbReference type="PROSITE" id="PS51257">
    <property type="entry name" value="PROKAR_LIPOPROTEIN"/>
    <property type="match status" value="1"/>
</dbReference>
<evidence type="ECO:0000256" key="1">
    <source>
        <dbReference type="SAM" id="SignalP"/>
    </source>
</evidence>
<dbReference type="RefSeq" id="WP_099642748.1">
    <property type="nucleotide sequence ID" value="NZ_NKHF01000065.1"/>
</dbReference>
<dbReference type="EMBL" id="NKHF01000065">
    <property type="protein sequence ID" value="PCK31053.1"/>
    <property type="molecule type" value="Genomic_DNA"/>
</dbReference>
<proteinExistence type="predicted"/>
<feature type="chain" id="PRO_5012088422" description="Lipoprotein" evidence="1">
    <location>
        <begin position="21"/>
        <end position="129"/>
    </location>
</feature>
<evidence type="ECO:0000313" key="3">
    <source>
        <dbReference type="Proteomes" id="UP000228621"/>
    </source>
</evidence>
<keyword evidence="1" id="KW-0732">Signal</keyword>